<dbReference type="InterPro" id="IPR009826">
    <property type="entry name" value="DNA_circ_N"/>
</dbReference>
<reference evidence="2 3" key="1">
    <citation type="submission" date="2018-06" db="EMBL/GenBank/DDBJ databases">
        <authorList>
            <consortium name="Pathogen Informatics"/>
            <person name="Doyle S."/>
        </authorList>
    </citation>
    <scope>NUCLEOTIDE SEQUENCE [LARGE SCALE GENOMIC DNA]</scope>
    <source>
        <strain evidence="2 3">NCTC9380</strain>
    </source>
</reference>
<sequence>MSGWTMPIQQASFKGVRFDVLAVDDSFERAVIEHAYPFVNGADLEDMGLNTQTIRLQAVFFGSSYYTDYIRLLSVLQQKGADVLVHPIRGRLPNMLLVSANLHTDAENINYVALDLTFKEATEMQPIFAIEDSLITKIDRLLLDLENLFDDGLRFWDSVAVFDLKSRLLGLWGALFASFEAVRNLFDLDKKKYSIASSTSQRTYLKDGSGALHQLKEMVDSGIQGRADLTTLSFKSQLLNITDAVDNIQAIVSKVARDEGFNRSKTVKLLGSDVVELGIMLDLIATTKLTKVLTELIEDREEELLIGDLELINQIVREHWLNIINKLREQQKHAQKGIMSDKTKSIYETAEKLINRIRNVAHQFTVLVLAVINKKPPLTVRMVMDSGTIHKVAHYFYGDYERADELLRLNPHIRQPNFIERGTLLNCYWE</sequence>
<organism evidence="2 3">
    <name type="scientific">Mannheimia haemolytica</name>
    <name type="common">Pasteurella haemolytica</name>
    <dbReference type="NCBI Taxonomy" id="75985"/>
    <lineage>
        <taxon>Bacteria</taxon>
        <taxon>Pseudomonadati</taxon>
        <taxon>Pseudomonadota</taxon>
        <taxon>Gammaproteobacteria</taxon>
        <taxon>Pasteurellales</taxon>
        <taxon>Pasteurellaceae</taxon>
        <taxon>Mannheimia</taxon>
    </lineage>
</organism>
<evidence type="ECO:0000259" key="1">
    <source>
        <dbReference type="Pfam" id="PF07157"/>
    </source>
</evidence>
<gene>
    <name evidence="2" type="ORF">NCTC9380_00925</name>
</gene>
<evidence type="ECO:0000313" key="2">
    <source>
        <dbReference type="EMBL" id="STY65657.1"/>
    </source>
</evidence>
<evidence type="ECO:0000313" key="3">
    <source>
        <dbReference type="Proteomes" id="UP000254031"/>
    </source>
</evidence>
<dbReference type="EMBL" id="UGPL01000006">
    <property type="protein sequence ID" value="STY65657.1"/>
    <property type="molecule type" value="Genomic_DNA"/>
</dbReference>
<dbReference type="RefSeq" id="WP_006251298.1">
    <property type="nucleotide sequence ID" value="NZ_CP017484.1"/>
</dbReference>
<accession>A0A378NCV6</accession>
<feature type="domain" description="DNA circulation N-terminal" evidence="1">
    <location>
        <begin position="8"/>
        <end position="92"/>
    </location>
</feature>
<protein>
    <submittedName>
        <fullName evidence="2">Mu-like prophage DNA circulation protein</fullName>
    </submittedName>
</protein>
<dbReference type="Proteomes" id="UP000254031">
    <property type="component" value="Unassembled WGS sequence"/>
</dbReference>
<name>A0A378NCV6_MANHA</name>
<dbReference type="Pfam" id="PF07157">
    <property type="entry name" value="DNA_circ_N"/>
    <property type="match status" value="1"/>
</dbReference>
<dbReference type="AlphaFoldDB" id="A0A378NCV6"/>
<proteinExistence type="predicted"/>